<dbReference type="Proteomes" id="UP000324897">
    <property type="component" value="Chromosome 2"/>
</dbReference>
<feature type="non-terminal residue" evidence="3">
    <location>
        <position position="1"/>
    </location>
</feature>
<proteinExistence type="predicted"/>
<dbReference type="Gramene" id="TVU24184">
    <property type="protein sequence ID" value="TVU24184"/>
    <property type="gene ID" value="EJB05_26587"/>
</dbReference>
<protein>
    <recommendedName>
        <fullName evidence="2">BTB domain-containing protein</fullName>
    </recommendedName>
</protein>
<reference evidence="3 4" key="1">
    <citation type="journal article" date="2019" name="Sci. Rep.">
        <title>A high-quality genome of Eragrostis curvula grass provides insights into Poaceae evolution and supports new strategies to enhance forage quality.</title>
        <authorList>
            <person name="Carballo J."/>
            <person name="Santos B.A.C.M."/>
            <person name="Zappacosta D."/>
            <person name="Garbus I."/>
            <person name="Selva J.P."/>
            <person name="Gallo C.A."/>
            <person name="Diaz A."/>
            <person name="Albertini E."/>
            <person name="Caccamo M."/>
            <person name="Echenique V."/>
        </authorList>
    </citation>
    <scope>NUCLEOTIDE SEQUENCE [LARGE SCALE GENOMIC DNA]</scope>
    <source>
        <strain evidence="4">cv. Victoria</strain>
        <tissue evidence="3">Leaf</tissue>
    </source>
</reference>
<dbReference type="PANTHER" id="PTHR26379:SF457">
    <property type="entry name" value="BTB DOMAIN-CONTAINING PROTEIN"/>
    <property type="match status" value="1"/>
</dbReference>
<dbReference type="AlphaFoldDB" id="A0A5J9UL65"/>
<name>A0A5J9UL65_9POAL</name>
<comment type="pathway">
    <text evidence="1">Protein modification; protein ubiquitination.</text>
</comment>
<dbReference type="SUPFAM" id="SSF54695">
    <property type="entry name" value="POZ domain"/>
    <property type="match status" value="1"/>
</dbReference>
<comment type="caution">
    <text evidence="3">The sequence shown here is derived from an EMBL/GenBank/DDBJ whole genome shotgun (WGS) entry which is preliminary data.</text>
</comment>
<evidence type="ECO:0000313" key="3">
    <source>
        <dbReference type="EMBL" id="TVU24184.1"/>
    </source>
</evidence>
<dbReference type="GO" id="GO:0016567">
    <property type="term" value="P:protein ubiquitination"/>
    <property type="evidence" value="ECO:0007669"/>
    <property type="project" value="InterPro"/>
</dbReference>
<dbReference type="EMBL" id="RWGY01000013">
    <property type="protein sequence ID" value="TVU24184.1"/>
    <property type="molecule type" value="Genomic_DNA"/>
</dbReference>
<dbReference type="PROSITE" id="PS50097">
    <property type="entry name" value="BTB"/>
    <property type="match status" value="1"/>
</dbReference>
<evidence type="ECO:0000256" key="1">
    <source>
        <dbReference type="ARBA" id="ARBA00004906"/>
    </source>
</evidence>
<dbReference type="InterPro" id="IPR011333">
    <property type="entry name" value="SKP1/BTB/POZ_sf"/>
</dbReference>
<dbReference type="PANTHER" id="PTHR26379">
    <property type="entry name" value="BTB/POZ AND MATH DOMAIN-CONTAINING PROTEIN 1"/>
    <property type="match status" value="1"/>
</dbReference>
<keyword evidence="4" id="KW-1185">Reference proteome</keyword>
<gene>
    <name evidence="3" type="ORF">EJB05_26587</name>
</gene>
<dbReference type="InterPro" id="IPR045005">
    <property type="entry name" value="BPM1-6"/>
</dbReference>
<feature type="domain" description="BTB" evidence="2">
    <location>
        <begin position="28"/>
        <end position="57"/>
    </location>
</feature>
<accession>A0A5J9UL65</accession>
<sequence>MSRDSRSSPLLEDMQQHIGHLLTSQVGADVMFQVGTETFTAHRLVLAARSNVFKAELFAMLHFIYMDSLPDVDKDEAFVMAHLLVAADRYDLERLKLICKDKLYTYIYTTRWQIP</sequence>
<organism evidence="3 4">
    <name type="scientific">Eragrostis curvula</name>
    <name type="common">weeping love grass</name>
    <dbReference type="NCBI Taxonomy" id="38414"/>
    <lineage>
        <taxon>Eukaryota</taxon>
        <taxon>Viridiplantae</taxon>
        <taxon>Streptophyta</taxon>
        <taxon>Embryophyta</taxon>
        <taxon>Tracheophyta</taxon>
        <taxon>Spermatophyta</taxon>
        <taxon>Magnoliopsida</taxon>
        <taxon>Liliopsida</taxon>
        <taxon>Poales</taxon>
        <taxon>Poaceae</taxon>
        <taxon>PACMAD clade</taxon>
        <taxon>Chloridoideae</taxon>
        <taxon>Eragrostideae</taxon>
        <taxon>Eragrostidinae</taxon>
        <taxon>Eragrostis</taxon>
    </lineage>
</organism>
<dbReference type="InterPro" id="IPR000210">
    <property type="entry name" value="BTB/POZ_dom"/>
</dbReference>
<evidence type="ECO:0000313" key="4">
    <source>
        <dbReference type="Proteomes" id="UP000324897"/>
    </source>
</evidence>
<dbReference type="OrthoDB" id="681301at2759"/>
<evidence type="ECO:0000259" key="2">
    <source>
        <dbReference type="PROSITE" id="PS50097"/>
    </source>
</evidence>
<dbReference type="Pfam" id="PF00651">
    <property type="entry name" value="BTB"/>
    <property type="match status" value="1"/>
</dbReference>
<dbReference type="Gene3D" id="3.30.710.10">
    <property type="entry name" value="Potassium Channel Kv1.1, Chain A"/>
    <property type="match status" value="2"/>
</dbReference>